<gene>
    <name evidence="1" type="ORF">B4N89_34720</name>
</gene>
<dbReference type="Pfam" id="PF20062">
    <property type="entry name" value="DUF6461"/>
    <property type="match status" value="1"/>
</dbReference>
<accession>A0A1T3NQW9</accession>
<comment type="caution">
    <text evidence="1">The sequence shown here is derived from an EMBL/GenBank/DDBJ whole genome shotgun (WGS) entry which is preliminary data.</text>
</comment>
<sequence>MAGEGFSWLLRGDLLGLSLAFGREMGVETLLHRMGADPTTVALRGQDADLNPDGYPSYREELGDLSYEEDGYVVRAGVYGDWAWAWEETSWQCVADAELIKRVSSGTVALTIFHNLDGSTALAYAEDGVVITVLDTLRDPLLRGVGGSDPERFRTFLPAVDDGFDDPLAMILTFVEQHFGAGIREADLMRHPVWSARLIPT</sequence>
<dbReference type="InterPro" id="IPR045592">
    <property type="entry name" value="DUF6461"/>
</dbReference>
<dbReference type="RefSeq" id="WP_078980435.1">
    <property type="nucleotide sequence ID" value="NZ_MWQN01000002.1"/>
</dbReference>
<keyword evidence="2" id="KW-1185">Reference proteome</keyword>
<evidence type="ECO:0000313" key="2">
    <source>
        <dbReference type="Proteomes" id="UP000190037"/>
    </source>
</evidence>
<protein>
    <submittedName>
        <fullName evidence="1">Uncharacterized protein</fullName>
    </submittedName>
</protein>
<reference evidence="1 2" key="1">
    <citation type="submission" date="2017-03" db="EMBL/GenBank/DDBJ databases">
        <title>Draft genome sequence of Streptomyces scabrisporus NF3, endophyte isolated from Amphipterygium adstringens.</title>
        <authorList>
            <person name="Vazquez M."/>
            <person name="Ceapa C.D."/>
            <person name="Rodriguez Luna D."/>
            <person name="Sanchez Esquivel S."/>
        </authorList>
    </citation>
    <scope>NUCLEOTIDE SEQUENCE [LARGE SCALE GENOMIC DNA]</scope>
    <source>
        <strain evidence="1 2">NF3</strain>
    </source>
</reference>
<dbReference type="OrthoDB" id="4540496at2"/>
<name>A0A1T3NQW9_9ACTN</name>
<dbReference type="Proteomes" id="UP000190037">
    <property type="component" value="Unassembled WGS sequence"/>
</dbReference>
<dbReference type="AlphaFoldDB" id="A0A1T3NQW9"/>
<dbReference type="EMBL" id="MWQN01000002">
    <property type="protein sequence ID" value="OPC79219.1"/>
    <property type="molecule type" value="Genomic_DNA"/>
</dbReference>
<evidence type="ECO:0000313" key="1">
    <source>
        <dbReference type="EMBL" id="OPC79219.1"/>
    </source>
</evidence>
<proteinExistence type="predicted"/>
<organism evidence="1 2">
    <name type="scientific">Embleya scabrispora</name>
    <dbReference type="NCBI Taxonomy" id="159449"/>
    <lineage>
        <taxon>Bacteria</taxon>
        <taxon>Bacillati</taxon>
        <taxon>Actinomycetota</taxon>
        <taxon>Actinomycetes</taxon>
        <taxon>Kitasatosporales</taxon>
        <taxon>Streptomycetaceae</taxon>
        <taxon>Embleya</taxon>
    </lineage>
</organism>